<dbReference type="PANTHER" id="PTHR42922:SF1">
    <property type="entry name" value="PHOSPHATE TRANSPORT SYSTEM PERMEASE PROTEIN PSTA"/>
    <property type="match status" value="1"/>
</dbReference>
<dbReference type="AlphaFoldDB" id="A0A0R0C9G1"/>
<dbReference type="GO" id="GO:0005315">
    <property type="term" value="F:phosphate transmembrane transporter activity"/>
    <property type="evidence" value="ECO:0007669"/>
    <property type="project" value="InterPro"/>
</dbReference>
<feature type="transmembrane region" description="Helical" evidence="10">
    <location>
        <begin position="70"/>
        <end position="96"/>
    </location>
</feature>
<comment type="caution">
    <text evidence="12">The sequence shown here is derived from an EMBL/GenBank/DDBJ whole genome shotgun (WGS) entry which is preliminary data.</text>
</comment>
<accession>A0A0R0C9G1</accession>
<dbReference type="STRING" id="405444.ABB26_16100"/>
<dbReference type="Pfam" id="PF00528">
    <property type="entry name" value="BPD_transp_1"/>
    <property type="match status" value="1"/>
</dbReference>
<dbReference type="InterPro" id="IPR051408">
    <property type="entry name" value="Phosphate_transprt_permease"/>
</dbReference>
<dbReference type="SUPFAM" id="SSF161098">
    <property type="entry name" value="MetI-like"/>
    <property type="match status" value="1"/>
</dbReference>
<evidence type="ECO:0000256" key="4">
    <source>
        <dbReference type="ARBA" id="ARBA00022448"/>
    </source>
</evidence>
<proteinExistence type="inferred from homology"/>
<comment type="subcellular location">
    <subcellularLocation>
        <location evidence="10">Cell inner membrane</location>
        <topology evidence="10">Multi-pass membrane protein</topology>
    </subcellularLocation>
    <subcellularLocation>
        <location evidence="1">Cell membrane</location>
        <topology evidence="1">Multi-pass membrane protein</topology>
    </subcellularLocation>
</comment>
<keyword evidence="13" id="KW-1185">Reference proteome</keyword>
<feature type="transmembrane region" description="Helical" evidence="10">
    <location>
        <begin position="108"/>
        <end position="132"/>
    </location>
</feature>
<organism evidence="12 13">
    <name type="scientific">Stenotrophomonas humi</name>
    <dbReference type="NCBI Taxonomy" id="405444"/>
    <lineage>
        <taxon>Bacteria</taxon>
        <taxon>Pseudomonadati</taxon>
        <taxon>Pseudomonadota</taxon>
        <taxon>Gammaproteobacteria</taxon>
        <taxon>Lysobacterales</taxon>
        <taxon>Lysobacteraceae</taxon>
        <taxon>Stenotrophomonas</taxon>
    </lineage>
</organism>
<dbReference type="Proteomes" id="UP000050864">
    <property type="component" value="Unassembled WGS sequence"/>
</dbReference>
<feature type="transmembrane region" description="Helical" evidence="10">
    <location>
        <begin position="190"/>
        <end position="210"/>
    </location>
</feature>
<evidence type="ECO:0000256" key="6">
    <source>
        <dbReference type="ARBA" id="ARBA00022592"/>
    </source>
</evidence>
<evidence type="ECO:0000256" key="1">
    <source>
        <dbReference type="ARBA" id="ARBA00004651"/>
    </source>
</evidence>
<dbReference type="Gene3D" id="1.10.3720.10">
    <property type="entry name" value="MetI-like"/>
    <property type="match status" value="1"/>
</dbReference>
<evidence type="ECO:0000313" key="12">
    <source>
        <dbReference type="EMBL" id="KRG62497.1"/>
    </source>
</evidence>
<keyword evidence="4" id="KW-0813">Transport</keyword>
<keyword evidence="6" id="KW-0592">Phosphate transport</keyword>
<evidence type="ECO:0000256" key="5">
    <source>
        <dbReference type="ARBA" id="ARBA00022475"/>
    </source>
</evidence>
<sequence length="287" mass="30842">MSTTSDSLYLRRRIGNVVALVLSCATALFGLFFLGWILWTLLSKGLPGINLNLFTKMTPPPMQEGGLLNAFFGSAVMCALAIGIGTPLGVAAGTWLAEYGNARKAGTVVRFVNDILLSAPSIVLGLFVYTLYVMQTGGQFSAFAGALSLAFIVLPVVIRTTDEMLRLVPVQMREAALALGVPQWKVIMQVLYRSAMAGIVTGILLALARISGETAPLLFTAFGNQYWNSNVFQPMASVPVVMNQFAGSPYESWQVLAWAGALVLTVFVLLVSLSARGLLLRNRISND</sequence>
<evidence type="ECO:0000259" key="11">
    <source>
        <dbReference type="PROSITE" id="PS50928"/>
    </source>
</evidence>
<dbReference type="EMBL" id="LDJI01000031">
    <property type="protein sequence ID" value="KRG62497.1"/>
    <property type="molecule type" value="Genomic_DNA"/>
</dbReference>
<comment type="similarity">
    <text evidence="2 10">Belongs to the binding-protein-dependent transport system permease family. CysTW subfamily.</text>
</comment>
<dbReference type="GO" id="GO:0005886">
    <property type="term" value="C:plasma membrane"/>
    <property type="evidence" value="ECO:0007669"/>
    <property type="project" value="UniProtKB-SubCell"/>
</dbReference>
<keyword evidence="8 10" id="KW-1133">Transmembrane helix</keyword>
<evidence type="ECO:0000256" key="7">
    <source>
        <dbReference type="ARBA" id="ARBA00022692"/>
    </source>
</evidence>
<feature type="transmembrane region" description="Helical" evidence="10">
    <location>
        <begin position="138"/>
        <end position="158"/>
    </location>
</feature>
<protein>
    <recommendedName>
        <fullName evidence="3 10">Phosphate transport system permease protein PstA</fullName>
    </recommendedName>
</protein>
<keyword evidence="9 10" id="KW-0472">Membrane</keyword>
<dbReference type="PROSITE" id="PS50928">
    <property type="entry name" value="ABC_TM1"/>
    <property type="match status" value="1"/>
</dbReference>
<feature type="transmembrane region" description="Helical" evidence="10">
    <location>
        <begin position="255"/>
        <end position="279"/>
    </location>
</feature>
<dbReference type="InterPro" id="IPR005672">
    <property type="entry name" value="Phosphate_PstA"/>
</dbReference>
<evidence type="ECO:0000256" key="8">
    <source>
        <dbReference type="ARBA" id="ARBA00022989"/>
    </source>
</evidence>
<dbReference type="NCBIfam" id="TIGR00974">
    <property type="entry name" value="3a0107s02c"/>
    <property type="match status" value="1"/>
</dbReference>
<evidence type="ECO:0000256" key="10">
    <source>
        <dbReference type="RuleBase" id="RU363043"/>
    </source>
</evidence>
<keyword evidence="5 10" id="KW-1003">Cell membrane</keyword>
<dbReference type="GO" id="GO:0035435">
    <property type="term" value="P:phosphate ion transmembrane transport"/>
    <property type="evidence" value="ECO:0007669"/>
    <property type="project" value="InterPro"/>
</dbReference>
<evidence type="ECO:0000256" key="2">
    <source>
        <dbReference type="ARBA" id="ARBA00007069"/>
    </source>
</evidence>
<dbReference type="OrthoDB" id="9775069at2"/>
<feature type="domain" description="ABC transmembrane type-1" evidence="11">
    <location>
        <begin position="71"/>
        <end position="275"/>
    </location>
</feature>
<gene>
    <name evidence="12" type="ORF">ABB26_16100</name>
</gene>
<evidence type="ECO:0000256" key="9">
    <source>
        <dbReference type="ARBA" id="ARBA00023136"/>
    </source>
</evidence>
<dbReference type="PANTHER" id="PTHR42922">
    <property type="entry name" value="PHOSPHATE TRANSPORT SYSTEM PERMEASE PROTEIN PSTA"/>
    <property type="match status" value="1"/>
</dbReference>
<keyword evidence="7 10" id="KW-0812">Transmembrane</keyword>
<dbReference type="CDD" id="cd06261">
    <property type="entry name" value="TM_PBP2"/>
    <property type="match status" value="1"/>
</dbReference>
<reference evidence="12 13" key="1">
    <citation type="submission" date="2015-05" db="EMBL/GenBank/DDBJ databases">
        <title>Genome sequencing and analysis of members of genus Stenotrophomonas.</title>
        <authorList>
            <person name="Patil P.P."/>
            <person name="Midha S."/>
            <person name="Patil P.B."/>
        </authorList>
    </citation>
    <scope>NUCLEOTIDE SEQUENCE [LARGE SCALE GENOMIC DNA]</scope>
    <source>
        <strain evidence="12 13">DSM 18929</strain>
    </source>
</reference>
<evidence type="ECO:0000256" key="3">
    <source>
        <dbReference type="ARBA" id="ARBA00016864"/>
    </source>
</evidence>
<feature type="transmembrane region" description="Helical" evidence="10">
    <location>
        <begin position="17"/>
        <end position="39"/>
    </location>
</feature>
<dbReference type="InterPro" id="IPR035906">
    <property type="entry name" value="MetI-like_sf"/>
</dbReference>
<dbReference type="PATRIC" id="fig|405444.3.peg.2471"/>
<evidence type="ECO:0000313" key="13">
    <source>
        <dbReference type="Proteomes" id="UP000050864"/>
    </source>
</evidence>
<dbReference type="InterPro" id="IPR000515">
    <property type="entry name" value="MetI-like"/>
</dbReference>
<name>A0A0R0C9G1_9GAMM</name>
<dbReference type="RefSeq" id="WP_057635725.1">
    <property type="nucleotide sequence ID" value="NZ_LDJI01000031.1"/>
</dbReference>